<evidence type="ECO:0000259" key="1">
    <source>
        <dbReference type="PROSITE" id="PS50943"/>
    </source>
</evidence>
<dbReference type="InterPro" id="IPR001387">
    <property type="entry name" value="Cro/C1-type_HTH"/>
</dbReference>
<dbReference type="OrthoDB" id="7628974at2"/>
<dbReference type="SMART" id="SM00382">
    <property type="entry name" value="AAA"/>
    <property type="match status" value="1"/>
</dbReference>
<dbReference type="AlphaFoldDB" id="A0A1H9VD31"/>
<dbReference type="InterPro" id="IPR027417">
    <property type="entry name" value="P-loop_NTPase"/>
</dbReference>
<feature type="domain" description="HTH cro/C1-type" evidence="1">
    <location>
        <begin position="17"/>
        <end position="71"/>
    </location>
</feature>
<organism evidence="2 3">
    <name type="scientific">Lentzea albida</name>
    <dbReference type="NCBI Taxonomy" id="65499"/>
    <lineage>
        <taxon>Bacteria</taxon>
        <taxon>Bacillati</taxon>
        <taxon>Actinomycetota</taxon>
        <taxon>Actinomycetes</taxon>
        <taxon>Pseudonocardiales</taxon>
        <taxon>Pseudonocardiaceae</taxon>
        <taxon>Lentzea</taxon>
    </lineage>
</organism>
<dbReference type="SUPFAM" id="SSF48452">
    <property type="entry name" value="TPR-like"/>
    <property type="match status" value="1"/>
</dbReference>
<sequence length="752" mass="82128">MSATRTSASESSFGEVLLGLRTAAGLSQAGLALASGMSVRALRELERGRASAPQERSTELLADALALAGEARESFLSLARQGRRRSTRTAKGAALRGLPAVSGLVGRQQELQQLSLEAEAGGAVVIAGPPGIGKTSLAVAAANELLSSFPDGCLALDLRGVDDRPLSPAAALEQMLASLDVSPGRMPVTLEERSSLFRKVLRDRRVLVLLDNAFNEGQVRPLLTMSEGCLTVVTCRRVLAGLESARWVLLDTLTQDGAVELVAAVAGEQVVREEPEAVRELVALCGNLPLAVRMVCTRLAVGRDRRSVAALVGELRDERRLLDSLSMGDEDLRTAFSTSYQALSPRARSVFRRLAVVPGVHFDDDLAAVATGVPMAEVGLVLDELVEMSLLTITTESVRFQFHDLIRIFARERRLEEEPREVRDQLRDAFTTHVLDQASAAGGLFFPDVREVPRDCPFRSYEEAAEWLDREASNWLAAQREAAELGRHRQVLDFAVAIHCYAIGREQKHRWNEVFELGLQAARALRDRRGEAEMLNLLGATQHRCTDEQELALTTLREAVAVAEEIGHRRIVMSAKSSIGLVLSHLGKHAEALEHITFAYERSGEFGYFQHRVWTSLGLGVCLLAAGRFADALEQFASTLDQTKQNRDQTNQETLHRMMALLLTLMGDCLSALGRWEEAADSYLGARTTIGALQMSYRTEAELAFSEGVARRHIGEVEQARACLVFALGKLDALGNRGQREMAEAELALLPS</sequence>
<dbReference type="InterPro" id="IPR011990">
    <property type="entry name" value="TPR-like_helical_dom_sf"/>
</dbReference>
<dbReference type="Proteomes" id="UP000199503">
    <property type="component" value="Unassembled WGS sequence"/>
</dbReference>
<dbReference type="SUPFAM" id="SSF47413">
    <property type="entry name" value="lambda repressor-like DNA-binding domains"/>
    <property type="match status" value="1"/>
</dbReference>
<keyword evidence="3" id="KW-1185">Reference proteome</keyword>
<evidence type="ECO:0000313" key="2">
    <source>
        <dbReference type="EMBL" id="SES19354.1"/>
    </source>
</evidence>
<reference evidence="3" key="1">
    <citation type="submission" date="2016-10" db="EMBL/GenBank/DDBJ databases">
        <authorList>
            <person name="Varghese N."/>
            <person name="Submissions S."/>
        </authorList>
    </citation>
    <scope>NUCLEOTIDE SEQUENCE [LARGE SCALE GENOMIC DNA]</scope>
    <source>
        <strain evidence="3">DSM 44437</strain>
    </source>
</reference>
<dbReference type="Gene3D" id="3.40.50.300">
    <property type="entry name" value="P-loop containing nucleotide triphosphate hydrolases"/>
    <property type="match status" value="1"/>
</dbReference>
<dbReference type="PANTHER" id="PTHR47691">
    <property type="entry name" value="REGULATOR-RELATED"/>
    <property type="match status" value="1"/>
</dbReference>
<evidence type="ECO:0000313" key="3">
    <source>
        <dbReference type="Proteomes" id="UP000199503"/>
    </source>
</evidence>
<dbReference type="InterPro" id="IPR036388">
    <property type="entry name" value="WH-like_DNA-bd_sf"/>
</dbReference>
<dbReference type="STRING" id="65499.SAMN04488000_1185"/>
<dbReference type="Pfam" id="PF13560">
    <property type="entry name" value="HTH_31"/>
    <property type="match status" value="1"/>
</dbReference>
<dbReference type="InterPro" id="IPR010982">
    <property type="entry name" value="Lambda_DNA-bd_dom_sf"/>
</dbReference>
<dbReference type="PROSITE" id="PS50943">
    <property type="entry name" value="HTH_CROC1"/>
    <property type="match status" value="1"/>
</dbReference>
<accession>A0A1H9VD31</accession>
<dbReference type="EMBL" id="FOFV01000018">
    <property type="protein sequence ID" value="SES19354.1"/>
    <property type="molecule type" value="Genomic_DNA"/>
</dbReference>
<dbReference type="CDD" id="cd00093">
    <property type="entry name" value="HTH_XRE"/>
    <property type="match status" value="1"/>
</dbReference>
<dbReference type="Gene3D" id="1.10.260.40">
    <property type="entry name" value="lambda repressor-like DNA-binding domains"/>
    <property type="match status" value="1"/>
</dbReference>
<dbReference type="InterPro" id="IPR019734">
    <property type="entry name" value="TPR_rpt"/>
</dbReference>
<dbReference type="RefSeq" id="WP_089922882.1">
    <property type="nucleotide sequence ID" value="NZ_FOFV01000018.1"/>
</dbReference>
<gene>
    <name evidence="2" type="ORF">SAMN04488000_1185</name>
</gene>
<dbReference type="PRINTS" id="PR00364">
    <property type="entry name" value="DISEASERSIST"/>
</dbReference>
<dbReference type="SUPFAM" id="SSF52540">
    <property type="entry name" value="P-loop containing nucleoside triphosphate hydrolases"/>
    <property type="match status" value="1"/>
</dbReference>
<proteinExistence type="predicted"/>
<dbReference type="InterPro" id="IPR003593">
    <property type="entry name" value="AAA+_ATPase"/>
</dbReference>
<dbReference type="PANTHER" id="PTHR47691:SF3">
    <property type="entry name" value="HTH-TYPE TRANSCRIPTIONAL REGULATOR RV0890C-RELATED"/>
    <property type="match status" value="1"/>
</dbReference>
<dbReference type="SMART" id="SM00530">
    <property type="entry name" value="HTH_XRE"/>
    <property type="match status" value="1"/>
</dbReference>
<dbReference type="SMART" id="SM00028">
    <property type="entry name" value="TPR"/>
    <property type="match status" value="3"/>
</dbReference>
<protein>
    <submittedName>
        <fullName evidence="2">ATP-, maltotriose-and DNA-dependent transcriptional regulator MalT</fullName>
    </submittedName>
</protein>
<name>A0A1H9VD31_9PSEU</name>
<dbReference type="Gene3D" id="1.10.10.10">
    <property type="entry name" value="Winged helix-like DNA-binding domain superfamily/Winged helix DNA-binding domain"/>
    <property type="match status" value="1"/>
</dbReference>
<dbReference type="GO" id="GO:0003677">
    <property type="term" value="F:DNA binding"/>
    <property type="evidence" value="ECO:0007669"/>
    <property type="project" value="InterPro"/>
</dbReference>
<dbReference type="Pfam" id="PF13424">
    <property type="entry name" value="TPR_12"/>
    <property type="match status" value="1"/>
</dbReference>
<dbReference type="Gene3D" id="1.25.40.10">
    <property type="entry name" value="Tetratricopeptide repeat domain"/>
    <property type="match status" value="2"/>
</dbReference>
<dbReference type="GO" id="GO:0043531">
    <property type="term" value="F:ADP binding"/>
    <property type="evidence" value="ECO:0007669"/>
    <property type="project" value="InterPro"/>
</dbReference>